<gene>
    <name evidence="4" type="ORF">GGD89_001494</name>
</gene>
<evidence type="ECO:0000256" key="1">
    <source>
        <dbReference type="ARBA" id="ARBA00023122"/>
    </source>
</evidence>
<dbReference type="SMART" id="SM00116">
    <property type="entry name" value="CBS"/>
    <property type="match status" value="2"/>
</dbReference>
<dbReference type="PANTHER" id="PTHR43080">
    <property type="entry name" value="CBS DOMAIN-CONTAINING PROTEIN CBSX3, MITOCHONDRIAL"/>
    <property type="match status" value="1"/>
</dbReference>
<evidence type="ECO:0000313" key="5">
    <source>
        <dbReference type="Proteomes" id="UP000554286"/>
    </source>
</evidence>
<evidence type="ECO:0000256" key="2">
    <source>
        <dbReference type="PROSITE-ProRule" id="PRU00703"/>
    </source>
</evidence>
<name>A0A7W6RC95_9PROT</name>
<evidence type="ECO:0000313" key="4">
    <source>
        <dbReference type="EMBL" id="MBB4265869.1"/>
    </source>
</evidence>
<dbReference type="Gene3D" id="3.10.580.10">
    <property type="entry name" value="CBS-domain"/>
    <property type="match status" value="1"/>
</dbReference>
<dbReference type="SUPFAM" id="SSF54631">
    <property type="entry name" value="CBS-domain pair"/>
    <property type="match status" value="1"/>
</dbReference>
<accession>A0A7W6RC95</accession>
<dbReference type="PROSITE" id="PS51371">
    <property type="entry name" value="CBS"/>
    <property type="match status" value="1"/>
</dbReference>
<dbReference type="InterPro" id="IPR051257">
    <property type="entry name" value="Diverse_CBS-Domain"/>
</dbReference>
<dbReference type="RefSeq" id="WP_184043666.1">
    <property type="nucleotide sequence ID" value="NZ_JACIGK010000009.1"/>
</dbReference>
<dbReference type="Pfam" id="PF00571">
    <property type="entry name" value="CBS"/>
    <property type="match status" value="2"/>
</dbReference>
<evidence type="ECO:0000259" key="3">
    <source>
        <dbReference type="PROSITE" id="PS51371"/>
    </source>
</evidence>
<reference evidence="4 5" key="1">
    <citation type="submission" date="2020-08" db="EMBL/GenBank/DDBJ databases">
        <title>Genome sequencing of Purple Non-Sulfur Bacteria from various extreme environments.</title>
        <authorList>
            <person name="Mayer M."/>
        </authorList>
    </citation>
    <scope>NUCLEOTIDE SEQUENCE [LARGE SCALE GENOMIC DNA]</scope>
    <source>
        <strain evidence="4 5">JA131</strain>
    </source>
</reference>
<protein>
    <submittedName>
        <fullName evidence="4">Putative transcriptional regulator</fullName>
    </submittedName>
</protein>
<dbReference type="InterPro" id="IPR000644">
    <property type="entry name" value="CBS_dom"/>
</dbReference>
<dbReference type="EMBL" id="JACIGK010000009">
    <property type="protein sequence ID" value="MBB4265869.1"/>
    <property type="molecule type" value="Genomic_DNA"/>
</dbReference>
<dbReference type="AlphaFoldDB" id="A0A7W6RC95"/>
<sequence>MSAKSPAPVHPYVPVRDVMSETPYLIEGMATVADAVRMIAEKGVSSLVVRKRNEHDEYGMIVIQDIADKVVALDRAPERVNVYEIMSKPLISVRADMDTKYAIRLLGRFHLSRAIVIDNGSLVGIVTLRDLVLAYLGAREGARPAVTEA</sequence>
<keyword evidence="1 2" id="KW-0129">CBS domain</keyword>
<comment type="caution">
    <text evidence="4">The sequence shown here is derived from an EMBL/GenBank/DDBJ whole genome shotgun (WGS) entry which is preliminary data.</text>
</comment>
<dbReference type="Proteomes" id="UP000554286">
    <property type="component" value="Unassembled WGS sequence"/>
</dbReference>
<dbReference type="PANTHER" id="PTHR43080:SF2">
    <property type="entry name" value="CBS DOMAIN-CONTAINING PROTEIN"/>
    <property type="match status" value="1"/>
</dbReference>
<proteinExistence type="predicted"/>
<feature type="domain" description="CBS" evidence="3">
    <location>
        <begin position="86"/>
        <end position="143"/>
    </location>
</feature>
<keyword evidence="5" id="KW-1185">Reference proteome</keyword>
<organism evidence="4 5">
    <name type="scientific">Roseospira visakhapatnamensis</name>
    <dbReference type="NCBI Taxonomy" id="390880"/>
    <lineage>
        <taxon>Bacteria</taxon>
        <taxon>Pseudomonadati</taxon>
        <taxon>Pseudomonadota</taxon>
        <taxon>Alphaproteobacteria</taxon>
        <taxon>Rhodospirillales</taxon>
        <taxon>Rhodospirillaceae</taxon>
        <taxon>Roseospira</taxon>
    </lineage>
</organism>
<dbReference type="InterPro" id="IPR046342">
    <property type="entry name" value="CBS_dom_sf"/>
</dbReference>